<dbReference type="eggNOG" id="KOG1577">
    <property type="taxonomic scope" value="Eukaryota"/>
</dbReference>
<dbReference type="RefSeq" id="XP_011131528.1">
    <property type="nucleotide sequence ID" value="XM_011133226.1"/>
</dbReference>
<sequence>MIWCTNFTPEGIRAQVDQHLKDFKRSSIDLLLLHFPGNHYLWAKDENSVRDPRNAETRIICWKTLEALYAEGKVRLIGVSNYMAKHLQPLIQDIEKRKAAGDKHARLPFVNQIEISAFCQVGDELEQLCKQNDIIFTSYSSLGSAKCVAENIAHEVIQSIATKHKVTAANVLLRWCLQKGYMILPRSTKAERVKENYGPTMSFKLDQEDMEAISKLNTGRRAVLDPHDIA</sequence>
<organism evidence="5 6">
    <name type="scientific">Gregarina niphandrodes</name>
    <name type="common">Septate eugregarine</name>
    <dbReference type="NCBI Taxonomy" id="110365"/>
    <lineage>
        <taxon>Eukaryota</taxon>
        <taxon>Sar</taxon>
        <taxon>Alveolata</taxon>
        <taxon>Apicomplexa</taxon>
        <taxon>Conoidasida</taxon>
        <taxon>Gregarinasina</taxon>
        <taxon>Eugregarinorida</taxon>
        <taxon>Gregarinidae</taxon>
        <taxon>Gregarina</taxon>
    </lineage>
</organism>
<dbReference type="InterPro" id="IPR036812">
    <property type="entry name" value="NAD(P)_OxRdtase_dom_sf"/>
</dbReference>
<dbReference type="InterPro" id="IPR018170">
    <property type="entry name" value="Aldo/ket_reductase_CS"/>
</dbReference>
<evidence type="ECO:0000256" key="1">
    <source>
        <dbReference type="ARBA" id="ARBA00007905"/>
    </source>
</evidence>
<evidence type="ECO:0000313" key="6">
    <source>
        <dbReference type="Proteomes" id="UP000019763"/>
    </source>
</evidence>
<dbReference type="VEuPathDB" id="CryptoDB:GNI_111610"/>
<dbReference type="GeneID" id="22913948"/>
<evidence type="ECO:0000313" key="5">
    <source>
        <dbReference type="EMBL" id="EZG55508.1"/>
    </source>
</evidence>
<dbReference type="PANTHER" id="PTHR43827">
    <property type="entry name" value="2,5-DIKETO-D-GLUCONIC ACID REDUCTASE"/>
    <property type="match status" value="1"/>
</dbReference>
<dbReference type="InterPro" id="IPR023210">
    <property type="entry name" value="NADP_OxRdtase_dom"/>
</dbReference>
<dbReference type="PRINTS" id="PR00069">
    <property type="entry name" value="ALDKETRDTASE"/>
</dbReference>
<dbReference type="Gene3D" id="3.20.20.100">
    <property type="entry name" value="NADP-dependent oxidoreductase domain"/>
    <property type="match status" value="1"/>
</dbReference>
<dbReference type="InterPro" id="IPR020471">
    <property type="entry name" value="AKR"/>
</dbReference>
<accession>A0A023B3D7</accession>
<evidence type="ECO:0000256" key="2">
    <source>
        <dbReference type="ARBA" id="ARBA00022857"/>
    </source>
</evidence>
<dbReference type="Proteomes" id="UP000019763">
    <property type="component" value="Unassembled WGS sequence"/>
</dbReference>
<evidence type="ECO:0000259" key="4">
    <source>
        <dbReference type="Pfam" id="PF00248"/>
    </source>
</evidence>
<reference evidence="5" key="1">
    <citation type="submission" date="2013-12" db="EMBL/GenBank/DDBJ databases">
        <authorList>
            <person name="Omoto C.K."/>
            <person name="Sibley D."/>
            <person name="Venepally P."/>
            <person name="Hadjithomas M."/>
            <person name="Karamycheva S."/>
            <person name="Brunk B."/>
            <person name="Roos D."/>
            <person name="Caler E."/>
            <person name="Lorenzi H."/>
        </authorList>
    </citation>
    <scope>NUCLEOTIDE SEQUENCE</scope>
</reference>
<feature type="domain" description="NADP-dependent oxidoreductase" evidence="4">
    <location>
        <begin position="3"/>
        <end position="217"/>
    </location>
</feature>
<dbReference type="GO" id="GO:0016616">
    <property type="term" value="F:oxidoreductase activity, acting on the CH-OH group of donors, NAD or NADP as acceptor"/>
    <property type="evidence" value="ECO:0007669"/>
    <property type="project" value="UniProtKB-ARBA"/>
</dbReference>
<keyword evidence="6" id="KW-1185">Reference proteome</keyword>
<dbReference type="AlphaFoldDB" id="A0A023B3D7"/>
<comment type="caution">
    <text evidence="5">The sequence shown here is derived from an EMBL/GenBank/DDBJ whole genome shotgun (WGS) entry which is preliminary data.</text>
</comment>
<comment type="similarity">
    <text evidence="1">Belongs to the aldo/keto reductase family.</text>
</comment>
<dbReference type="OMA" id="LWNSQHH"/>
<dbReference type="PANTHER" id="PTHR43827:SF3">
    <property type="entry name" value="NADP-DEPENDENT OXIDOREDUCTASE DOMAIN-CONTAINING PROTEIN"/>
    <property type="match status" value="1"/>
</dbReference>
<dbReference type="Pfam" id="PF00248">
    <property type="entry name" value="Aldo_ket_red"/>
    <property type="match status" value="1"/>
</dbReference>
<keyword evidence="2" id="KW-0521">NADP</keyword>
<dbReference type="CDD" id="cd19071">
    <property type="entry name" value="AKR_AKR1-5-like"/>
    <property type="match status" value="1"/>
</dbReference>
<dbReference type="OrthoDB" id="416253at2759"/>
<dbReference type="PROSITE" id="PS00062">
    <property type="entry name" value="ALDOKETO_REDUCTASE_2"/>
    <property type="match status" value="1"/>
</dbReference>
<evidence type="ECO:0000256" key="3">
    <source>
        <dbReference type="ARBA" id="ARBA00023002"/>
    </source>
</evidence>
<protein>
    <submittedName>
        <fullName evidence="5">Aldo/keto reductase family protein</fullName>
        <ecNumber evidence="5">1.1.1.21</ecNumber>
    </submittedName>
</protein>
<dbReference type="EMBL" id="AFNH02000833">
    <property type="protein sequence ID" value="EZG55508.1"/>
    <property type="molecule type" value="Genomic_DNA"/>
</dbReference>
<gene>
    <name evidence="5" type="ORF">GNI_111610</name>
</gene>
<name>A0A023B3D7_GRENI</name>
<proteinExistence type="inferred from homology"/>
<dbReference type="EC" id="1.1.1.21" evidence="5"/>
<keyword evidence="3 5" id="KW-0560">Oxidoreductase</keyword>
<dbReference type="PIRSF" id="PIRSF000097">
    <property type="entry name" value="AKR"/>
    <property type="match status" value="1"/>
</dbReference>
<dbReference type="SUPFAM" id="SSF51430">
    <property type="entry name" value="NAD(P)-linked oxidoreductase"/>
    <property type="match status" value="1"/>
</dbReference>